<protein>
    <submittedName>
        <fullName evidence="1">Uncharacterized protein</fullName>
    </submittedName>
</protein>
<name>A0A8T2IAR3_9PIPI</name>
<evidence type="ECO:0000313" key="1">
    <source>
        <dbReference type="EMBL" id="KAG8428907.1"/>
    </source>
</evidence>
<evidence type="ECO:0000313" key="2">
    <source>
        <dbReference type="Proteomes" id="UP000812440"/>
    </source>
</evidence>
<organism evidence="1 2">
    <name type="scientific">Hymenochirus boettgeri</name>
    <name type="common">Congo dwarf clawed frog</name>
    <dbReference type="NCBI Taxonomy" id="247094"/>
    <lineage>
        <taxon>Eukaryota</taxon>
        <taxon>Metazoa</taxon>
        <taxon>Chordata</taxon>
        <taxon>Craniata</taxon>
        <taxon>Vertebrata</taxon>
        <taxon>Euteleostomi</taxon>
        <taxon>Amphibia</taxon>
        <taxon>Batrachia</taxon>
        <taxon>Anura</taxon>
        <taxon>Pipoidea</taxon>
        <taxon>Pipidae</taxon>
        <taxon>Pipinae</taxon>
        <taxon>Hymenochirus</taxon>
    </lineage>
</organism>
<dbReference type="AlphaFoldDB" id="A0A8T2IAR3"/>
<dbReference type="EMBL" id="JAACNH010020620">
    <property type="protein sequence ID" value="KAG8428907.1"/>
    <property type="molecule type" value="Genomic_DNA"/>
</dbReference>
<proteinExistence type="predicted"/>
<reference evidence="1" key="1">
    <citation type="thesis" date="2020" institute="ProQuest LLC" country="789 East Eisenhower Parkway, Ann Arbor, MI, USA">
        <title>Comparative Genomics and Chromosome Evolution.</title>
        <authorList>
            <person name="Mudd A.B."/>
        </authorList>
    </citation>
    <scope>NUCLEOTIDE SEQUENCE</scope>
    <source>
        <strain evidence="1">Female2</strain>
        <tissue evidence="1">Blood</tissue>
    </source>
</reference>
<dbReference type="Proteomes" id="UP000812440">
    <property type="component" value="Unassembled WGS sequence"/>
</dbReference>
<sequence length="88" mass="10223">MKERQAIHYCYTKHSLSENNITNSTQHWKDQGILVVFYVFSREALPMASQDLFYTSAESEAHVPPQALFTFHDHLHLGGELEEPNFSR</sequence>
<comment type="caution">
    <text evidence="1">The sequence shown here is derived from an EMBL/GenBank/DDBJ whole genome shotgun (WGS) entry which is preliminary data.</text>
</comment>
<gene>
    <name evidence="1" type="ORF">GDO86_018912</name>
</gene>
<accession>A0A8T2IAR3</accession>
<keyword evidence="2" id="KW-1185">Reference proteome</keyword>